<feature type="coiled-coil region" evidence="5">
    <location>
        <begin position="584"/>
        <end position="611"/>
    </location>
</feature>
<dbReference type="PROSITE" id="PS50111">
    <property type="entry name" value="CHEMOTAXIS_TRANSDUC_2"/>
    <property type="match status" value="1"/>
</dbReference>
<proteinExistence type="inferred from homology"/>
<keyword evidence="6" id="KW-0472">Membrane</keyword>
<dbReference type="SMART" id="SM00283">
    <property type="entry name" value="MA"/>
    <property type="match status" value="1"/>
</dbReference>
<dbReference type="SMART" id="SM00304">
    <property type="entry name" value="HAMP"/>
    <property type="match status" value="1"/>
</dbReference>
<evidence type="ECO:0000256" key="1">
    <source>
        <dbReference type="ARBA" id="ARBA00004370"/>
    </source>
</evidence>
<feature type="domain" description="HAMP" evidence="8">
    <location>
        <begin position="334"/>
        <end position="386"/>
    </location>
</feature>
<dbReference type="RefSeq" id="WP_114697140.1">
    <property type="nucleotide sequence ID" value="NZ_QQOH01000006.1"/>
</dbReference>
<dbReference type="Pfam" id="PF00015">
    <property type="entry name" value="MCPsignal"/>
    <property type="match status" value="1"/>
</dbReference>
<comment type="subcellular location">
    <subcellularLocation>
        <location evidence="1">Membrane</location>
    </subcellularLocation>
</comment>
<dbReference type="InterPro" id="IPR003660">
    <property type="entry name" value="HAMP_dom"/>
</dbReference>
<organism evidence="9 10">
    <name type="scientific">Motiliproteus coralliicola</name>
    <dbReference type="NCBI Taxonomy" id="2283196"/>
    <lineage>
        <taxon>Bacteria</taxon>
        <taxon>Pseudomonadati</taxon>
        <taxon>Pseudomonadota</taxon>
        <taxon>Gammaproteobacteria</taxon>
        <taxon>Oceanospirillales</taxon>
        <taxon>Oceanospirillaceae</taxon>
        <taxon>Motiliproteus</taxon>
    </lineage>
</organism>
<evidence type="ECO:0000259" key="7">
    <source>
        <dbReference type="PROSITE" id="PS50111"/>
    </source>
</evidence>
<evidence type="ECO:0000259" key="8">
    <source>
        <dbReference type="PROSITE" id="PS50885"/>
    </source>
</evidence>
<dbReference type="PANTHER" id="PTHR32089:SF70">
    <property type="entry name" value="ENERGY TAXIS MODULATING METHYL ACCEPTING SENSORY TRANSDUCER"/>
    <property type="match status" value="1"/>
</dbReference>
<feature type="transmembrane region" description="Helical" evidence="6">
    <location>
        <begin position="312"/>
        <end position="336"/>
    </location>
</feature>
<sequence length="672" mass="73598">MSFSVTQKISLGFTLLVISILVVGAGGLWGSSHINQRLHQITERSLPLSDASSGQLISLQQAGIAILKLLAEQGADNEMREQMQQQFEQQLALFDQQQERLLQLVGDDTQLQQLSGQTAGIKAEYASAAAELMTQHQQQISAILRVKQKQSRFQRQIDSLSNWGQQYISRAASNPNAALAEARGLMRATNDHKSQLINYQQSGDFPTLEEELNDTKGELQSAFDELLQADSSSGRVKVLIRDLNEQLYSDNGLTALYRQAYLGAQQLEQQLHRTEELLQQSQDSAQQMSLLAQQRSEALEIEADQASKVSQMLIIALLIGATLLAIVTSLASVRAISRPLRKTLTRLAELAEGDMQVRFPQKQDDEFGRLGRALNTLVDQLSSTLNQISTGADQLNRVAESNAEISRSTTDSMASQSQQLELTSSAAAELESTVAEVASHAESTLVAVQQCNQLGSDATEQVQHTHERIEQQSKALESAVKDSDQLRNYGQQIDSILDTIGDIAEQTNLLALNAAIESARAGEHGRGFAVVADEVRKLAGRTQNSTHEIQQMVENMQTSIRRVSDVISDSVEQSRLCVSSADSSRDALQQIDQATAEIHRMSTQIAEAATQQKVAVEEVSRTLVTINQDAGDTASGAEQVSHASEQLVDIAHQQQDLINHFKLPQNNTGQES</sequence>
<accession>A0A369W7Y5</accession>
<dbReference type="OrthoDB" id="5693655at2"/>
<dbReference type="PANTHER" id="PTHR32089">
    <property type="entry name" value="METHYL-ACCEPTING CHEMOTAXIS PROTEIN MCPB"/>
    <property type="match status" value="1"/>
</dbReference>
<dbReference type="EMBL" id="QQOH01000006">
    <property type="protein sequence ID" value="RDE18022.1"/>
    <property type="molecule type" value="Genomic_DNA"/>
</dbReference>
<reference evidence="9 10" key="1">
    <citation type="submission" date="2018-07" db="EMBL/GenBank/DDBJ databases">
        <title>Motiliproteus coralliicola sp. nov., a bacterium isolated from Coral.</title>
        <authorList>
            <person name="Wang G."/>
        </authorList>
    </citation>
    <scope>NUCLEOTIDE SEQUENCE [LARGE SCALE GENOMIC DNA]</scope>
    <source>
        <strain evidence="9 10">C34</strain>
    </source>
</reference>
<comment type="caution">
    <text evidence="9">The sequence shown here is derived from an EMBL/GenBank/DDBJ whole genome shotgun (WGS) entry which is preliminary data.</text>
</comment>
<dbReference type="Pfam" id="PF00672">
    <property type="entry name" value="HAMP"/>
    <property type="match status" value="1"/>
</dbReference>
<feature type="domain" description="Methyl-accepting transducer" evidence="7">
    <location>
        <begin position="391"/>
        <end position="627"/>
    </location>
</feature>
<keyword evidence="10" id="KW-1185">Reference proteome</keyword>
<gene>
    <name evidence="9" type="ORF">DV711_18015</name>
</gene>
<dbReference type="GO" id="GO:0006935">
    <property type="term" value="P:chemotaxis"/>
    <property type="evidence" value="ECO:0007669"/>
    <property type="project" value="UniProtKB-ARBA"/>
</dbReference>
<evidence type="ECO:0000256" key="4">
    <source>
        <dbReference type="PROSITE-ProRule" id="PRU00284"/>
    </source>
</evidence>
<comment type="similarity">
    <text evidence="3">Belongs to the methyl-accepting chemotaxis (MCP) protein family.</text>
</comment>
<keyword evidence="6" id="KW-0812">Transmembrane</keyword>
<keyword evidence="2 4" id="KW-0807">Transducer</keyword>
<evidence type="ECO:0000256" key="6">
    <source>
        <dbReference type="SAM" id="Phobius"/>
    </source>
</evidence>
<dbReference type="InterPro" id="IPR004089">
    <property type="entry name" value="MCPsignal_dom"/>
</dbReference>
<keyword evidence="6" id="KW-1133">Transmembrane helix</keyword>
<evidence type="ECO:0000256" key="2">
    <source>
        <dbReference type="ARBA" id="ARBA00023224"/>
    </source>
</evidence>
<evidence type="ECO:0000256" key="3">
    <source>
        <dbReference type="ARBA" id="ARBA00029447"/>
    </source>
</evidence>
<dbReference type="AlphaFoldDB" id="A0A369W7Y5"/>
<evidence type="ECO:0000313" key="10">
    <source>
        <dbReference type="Proteomes" id="UP000253769"/>
    </source>
</evidence>
<evidence type="ECO:0000256" key="5">
    <source>
        <dbReference type="SAM" id="Coils"/>
    </source>
</evidence>
<dbReference type="SUPFAM" id="SSF58104">
    <property type="entry name" value="Methyl-accepting chemotaxis protein (MCP) signaling domain"/>
    <property type="match status" value="1"/>
</dbReference>
<dbReference type="CDD" id="cd06225">
    <property type="entry name" value="HAMP"/>
    <property type="match status" value="1"/>
</dbReference>
<dbReference type="Proteomes" id="UP000253769">
    <property type="component" value="Unassembled WGS sequence"/>
</dbReference>
<name>A0A369W7Y5_9GAMM</name>
<dbReference type="Gene3D" id="1.10.287.950">
    <property type="entry name" value="Methyl-accepting chemotaxis protein"/>
    <property type="match status" value="1"/>
</dbReference>
<dbReference type="PROSITE" id="PS50885">
    <property type="entry name" value="HAMP"/>
    <property type="match status" value="1"/>
</dbReference>
<protein>
    <submittedName>
        <fullName evidence="9">Methyl-accepting chemotaxis protein</fullName>
    </submittedName>
</protein>
<keyword evidence="5" id="KW-0175">Coiled coil</keyword>
<dbReference type="GO" id="GO:0016020">
    <property type="term" value="C:membrane"/>
    <property type="evidence" value="ECO:0007669"/>
    <property type="project" value="UniProtKB-SubCell"/>
</dbReference>
<dbReference type="GO" id="GO:0007165">
    <property type="term" value="P:signal transduction"/>
    <property type="evidence" value="ECO:0007669"/>
    <property type="project" value="UniProtKB-KW"/>
</dbReference>
<evidence type="ECO:0000313" key="9">
    <source>
        <dbReference type="EMBL" id="RDE18022.1"/>
    </source>
</evidence>
<dbReference type="FunFam" id="1.10.287.950:FF:000001">
    <property type="entry name" value="Methyl-accepting chemotaxis sensory transducer"/>
    <property type="match status" value="1"/>
</dbReference>